<feature type="domain" description="GST N-terminal" evidence="1">
    <location>
        <begin position="8"/>
        <end position="84"/>
    </location>
</feature>
<protein>
    <submittedName>
        <fullName evidence="2">Beta-etherase</fullName>
    </submittedName>
</protein>
<evidence type="ECO:0000259" key="1">
    <source>
        <dbReference type="PROSITE" id="PS50404"/>
    </source>
</evidence>
<dbReference type="EMBL" id="UWPJ01000009">
    <property type="protein sequence ID" value="VCU69054.1"/>
    <property type="molecule type" value="Genomic_DNA"/>
</dbReference>
<dbReference type="RefSeq" id="WP_124078409.1">
    <property type="nucleotide sequence ID" value="NZ_UWPJ01000009.1"/>
</dbReference>
<evidence type="ECO:0000313" key="2">
    <source>
        <dbReference type="EMBL" id="VCU69054.1"/>
    </source>
</evidence>
<dbReference type="GO" id="GO:0005737">
    <property type="term" value="C:cytoplasm"/>
    <property type="evidence" value="ECO:0007669"/>
    <property type="project" value="TreeGrafter"/>
</dbReference>
<dbReference type="PANTHER" id="PTHR43968:SF6">
    <property type="entry name" value="GLUTATHIONE S-TRANSFERASE OMEGA"/>
    <property type="match status" value="1"/>
</dbReference>
<dbReference type="SUPFAM" id="SSF52833">
    <property type="entry name" value="Thioredoxin-like"/>
    <property type="match status" value="1"/>
</dbReference>
<dbReference type="OrthoDB" id="9782992at2"/>
<gene>
    <name evidence="2" type="primary">ligE</name>
    <name evidence="2" type="ORF">PIGHUM_01114</name>
</gene>
<name>A0A3P4AYA4_9BURK</name>
<accession>A0A3P4AYA4</accession>
<organism evidence="2 3">
    <name type="scientific">Pigmentiphaga humi</name>
    <dbReference type="NCBI Taxonomy" id="2478468"/>
    <lineage>
        <taxon>Bacteria</taxon>
        <taxon>Pseudomonadati</taxon>
        <taxon>Pseudomonadota</taxon>
        <taxon>Betaproteobacteria</taxon>
        <taxon>Burkholderiales</taxon>
        <taxon>Alcaligenaceae</taxon>
        <taxon>Pigmentiphaga</taxon>
    </lineage>
</organism>
<dbReference type="AlphaFoldDB" id="A0A3P4AYA4"/>
<dbReference type="CDD" id="cd03038">
    <property type="entry name" value="GST_N_etherase_LigE"/>
    <property type="match status" value="1"/>
</dbReference>
<dbReference type="PANTHER" id="PTHR43968">
    <property type="match status" value="1"/>
</dbReference>
<dbReference type="InterPro" id="IPR036282">
    <property type="entry name" value="Glutathione-S-Trfase_C_sf"/>
</dbReference>
<dbReference type="InterPro" id="IPR036249">
    <property type="entry name" value="Thioredoxin-like_sf"/>
</dbReference>
<dbReference type="Pfam" id="PF22041">
    <property type="entry name" value="GST_C_7"/>
    <property type="match status" value="1"/>
</dbReference>
<dbReference type="SUPFAM" id="SSF47616">
    <property type="entry name" value="GST C-terminal domain-like"/>
    <property type="match status" value="1"/>
</dbReference>
<evidence type="ECO:0000313" key="3">
    <source>
        <dbReference type="Proteomes" id="UP000277294"/>
    </source>
</evidence>
<dbReference type="InterPro" id="IPR004045">
    <property type="entry name" value="Glutathione_S-Trfase_N"/>
</dbReference>
<dbReference type="Proteomes" id="UP000277294">
    <property type="component" value="Unassembled WGS sequence"/>
</dbReference>
<dbReference type="Gene3D" id="3.40.30.10">
    <property type="entry name" value="Glutaredoxin"/>
    <property type="match status" value="1"/>
</dbReference>
<reference evidence="2 3" key="1">
    <citation type="submission" date="2018-10" db="EMBL/GenBank/DDBJ databases">
        <authorList>
            <person name="Criscuolo A."/>
        </authorList>
    </citation>
    <scope>NUCLEOTIDE SEQUENCE [LARGE SCALE GENOMIC DNA]</scope>
    <source>
        <strain evidence="2">DnA1</strain>
    </source>
</reference>
<dbReference type="Gene3D" id="1.20.1050.10">
    <property type="match status" value="1"/>
</dbReference>
<keyword evidence="3" id="KW-1185">Reference proteome</keyword>
<dbReference type="PROSITE" id="PS50404">
    <property type="entry name" value="GST_NTER"/>
    <property type="match status" value="1"/>
</dbReference>
<dbReference type="Pfam" id="PF13417">
    <property type="entry name" value="GST_N_3"/>
    <property type="match status" value="1"/>
</dbReference>
<sequence length="232" mass="25658">MNRVLYDLAGANPDFRFSPYCWRARLALAHKGLAVQTVPWRFKEKDKLAFSGQGRVPVLVDGDNVVADSWRIAVYLEDAYPDAPALFAGPQARSLARFVNGWADSVQLAGLSRLVLADIPAALHADDLSYFQTSREQRFGMPLAAICADREQRVESFRASLFPLRQALADQPFLCGHAPAYADYIAFGGFQWARCVSDFPVLAHDDIIAQWLERMLEAAGPAARGMPALRCA</sequence>
<dbReference type="InterPro" id="IPR054416">
    <property type="entry name" value="GST_UstS-like_C"/>
</dbReference>
<dbReference type="InterPro" id="IPR050983">
    <property type="entry name" value="GST_Omega/HSP26"/>
</dbReference>
<proteinExistence type="predicted"/>